<feature type="binding site" evidence="4">
    <location>
        <begin position="38"/>
        <end position="39"/>
    </location>
    <ligand>
        <name>FAD</name>
        <dbReference type="ChEBI" id="CHEBI:57692"/>
    </ligand>
</feature>
<dbReference type="SUPFAM" id="SSF54373">
    <property type="entry name" value="FAD-linked reductases, C-terminal domain"/>
    <property type="match status" value="1"/>
</dbReference>
<evidence type="ECO:0000313" key="7">
    <source>
        <dbReference type="Proteomes" id="UP000321197"/>
    </source>
</evidence>
<dbReference type="RefSeq" id="WP_119340142.1">
    <property type="nucleotide sequence ID" value="NZ_BJXL01000007.1"/>
</dbReference>
<evidence type="ECO:0000259" key="5">
    <source>
        <dbReference type="Pfam" id="PF01593"/>
    </source>
</evidence>
<feature type="domain" description="Amine oxidase" evidence="5">
    <location>
        <begin position="18"/>
        <end position="441"/>
    </location>
</feature>
<protein>
    <submittedName>
        <fullName evidence="6">Monooxygenase</fullName>
    </submittedName>
</protein>
<feature type="binding site" evidence="4">
    <location>
        <position position="230"/>
    </location>
    <ligand>
        <name>FAD</name>
        <dbReference type="ChEBI" id="CHEBI:57692"/>
    </ligand>
</feature>
<evidence type="ECO:0000313" key="6">
    <source>
        <dbReference type="EMBL" id="GEM82300.1"/>
    </source>
</evidence>
<proteinExistence type="inferred from homology"/>
<dbReference type="Gene3D" id="3.50.50.60">
    <property type="entry name" value="FAD/NAD(P)-binding domain"/>
    <property type="match status" value="1"/>
</dbReference>
<dbReference type="EMBL" id="BJXL01000007">
    <property type="protein sequence ID" value="GEM82300.1"/>
    <property type="molecule type" value="Genomic_DNA"/>
</dbReference>
<comment type="similarity">
    <text evidence="2">Belongs to the flavin monoamine oxidase family.</text>
</comment>
<dbReference type="PRINTS" id="PR00757">
    <property type="entry name" value="AMINEOXDASEF"/>
</dbReference>
<dbReference type="AlphaFoldDB" id="A0A511QY30"/>
<evidence type="ECO:0000256" key="3">
    <source>
        <dbReference type="ARBA" id="ARBA00023002"/>
    </source>
</evidence>
<feature type="binding site" evidence="4">
    <location>
        <position position="19"/>
    </location>
    <ligand>
        <name>FAD</name>
        <dbReference type="ChEBI" id="CHEBI:57692"/>
    </ligand>
</feature>
<dbReference type="Proteomes" id="UP000321197">
    <property type="component" value="Unassembled WGS sequence"/>
</dbReference>
<comment type="cofactor">
    <cofactor evidence="1">
        <name>FAD</name>
        <dbReference type="ChEBI" id="CHEBI:57692"/>
    </cofactor>
</comment>
<evidence type="ECO:0000256" key="2">
    <source>
        <dbReference type="ARBA" id="ARBA00005995"/>
    </source>
</evidence>
<dbReference type="PANTHER" id="PTHR43563:SF1">
    <property type="entry name" value="AMINE OXIDASE [FLAVIN-CONTAINING] B"/>
    <property type="match status" value="1"/>
</dbReference>
<organism evidence="6 7">
    <name type="scientific">Meiothermus hypogaeus NBRC 106114</name>
    <dbReference type="NCBI Taxonomy" id="1227553"/>
    <lineage>
        <taxon>Bacteria</taxon>
        <taxon>Thermotogati</taxon>
        <taxon>Deinococcota</taxon>
        <taxon>Deinococci</taxon>
        <taxon>Thermales</taxon>
        <taxon>Thermaceae</taxon>
        <taxon>Meiothermus</taxon>
    </lineage>
</organism>
<keyword evidence="3" id="KW-0560">Oxidoreductase</keyword>
<gene>
    <name evidence="6" type="ORF">MHY01S_04660</name>
</gene>
<dbReference type="OrthoDB" id="56323at2"/>
<dbReference type="GO" id="GO:0004497">
    <property type="term" value="F:monooxygenase activity"/>
    <property type="evidence" value="ECO:0007669"/>
    <property type="project" value="UniProtKB-KW"/>
</dbReference>
<dbReference type="InterPro" id="IPR001613">
    <property type="entry name" value="Flavin_amine_oxidase"/>
</dbReference>
<accession>A0A511QY30</accession>
<dbReference type="Pfam" id="PF01593">
    <property type="entry name" value="Amino_oxidase"/>
    <property type="match status" value="1"/>
</dbReference>
<evidence type="ECO:0000256" key="4">
    <source>
        <dbReference type="PIRSR" id="PIRSR601613-1"/>
    </source>
</evidence>
<dbReference type="SUPFAM" id="SSF51905">
    <property type="entry name" value="FAD/NAD(P)-binding domain"/>
    <property type="match status" value="1"/>
</dbReference>
<feature type="binding site" evidence="4">
    <location>
        <position position="417"/>
    </location>
    <ligand>
        <name>FAD</name>
        <dbReference type="ChEBI" id="CHEBI:57692"/>
    </ligand>
</feature>
<feature type="binding site" evidence="4">
    <location>
        <position position="334"/>
    </location>
    <ligand>
        <name>substrate</name>
    </ligand>
</feature>
<reference evidence="6 7" key="1">
    <citation type="submission" date="2019-07" db="EMBL/GenBank/DDBJ databases">
        <title>Whole genome shotgun sequence of Meiothermus hypogaeus NBRC 106114.</title>
        <authorList>
            <person name="Hosoyama A."/>
            <person name="Uohara A."/>
            <person name="Ohji S."/>
            <person name="Ichikawa N."/>
        </authorList>
    </citation>
    <scope>NUCLEOTIDE SEQUENCE [LARGE SCALE GENOMIC DNA]</scope>
    <source>
        <strain evidence="6 7">NBRC 106114</strain>
    </source>
</reference>
<evidence type="ECO:0000256" key="1">
    <source>
        <dbReference type="ARBA" id="ARBA00001974"/>
    </source>
</evidence>
<dbReference type="PANTHER" id="PTHR43563">
    <property type="entry name" value="AMINE OXIDASE"/>
    <property type="match status" value="1"/>
</dbReference>
<dbReference type="InterPro" id="IPR050703">
    <property type="entry name" value="Flavin_MAO"/>
</dbReference>
<sequence>MSEAGSNQADVVVVGAGISGLVAARMLQEVGLKVVVLEAHHRVGGRLLSKTLPDGSTFDLGGQWVSPDMPRVMGLIRELGLTTFEQHNSGRIDLAVQPLSSMDQLTQAEWAWVKAQLDFLVESVNVEKPSATPNASALDVQSVEEWKRLNLDSPYLRNLFDQIIRTEYTIEPKDFSVLHLLYSLKSAGGFEGVLGLERGNETLRVREGMQTLCTQLAEQLGDTLRLNCQVYDILHDTQGVTVIAEGLSVRAERVILAIPPNQVTRIDFEPVLPRRRTKLMQRLEMGSVIKCFALYDHPFWRHRPATPIDPDRLLFDDTIDATPYDERNPALVAFIGGDDAVLWSDKPFEIRRRAVLEDLALVFGEEALYPRLYFDHDWLTEPFIGGGYQCYAPPGVMSAGFEELRLPIGRIHWAGTETAVHYYGYIEGAIEAGERAAREVLENRA</sequence>
<comment type="caution">
    <text evidence="6">The sequence shown here is derived from an EMBL/GenBank/DDBJ whole genome shotgun (WGS) entry which is preliminary data.</text>
</comment>
<dbReference type="InterPro" id="IPR002937">
    <property type="entry name" value="Amino_oxidase"/>
</dbReference>
<keyword evidence="6" id="KW-0503">Monooxygenase</keyword>
<name>A0A511QY30_9DEIN</name>
<dbReference type="InterPro" id="IPR036188">
    <property type="entry name" value="FAD/NAD-bd_sf"/>
</dbReference>